<reference evidence="1" key="1">
    <citation type="submission" date="2022-08" db="EMBL/GenBank/DDBJ databases">
        <title>Genome sequencing of akame (Lates japonicus).</title>
        <authorList>
            <person name="Hashiguchi Y."/>
            <person name="Takahashi H."/>
        </authorList>
    </citation>
    <scope>NUCLEOTIDE SEQUENCE</scope>
    <source>
        <strain evidence="1">Kochi</strain>
    </source>
</reference>
<protein>
    <submittedName>
        <fullName evidence="1">Complement C3-like protein</fullName>
    </submittedName>
</protein>
<name>A0AAD3RLU3_LATJO</name>
<dbReference type="Gene3D" id="2.60.40.1930">
    <property type="match status" value="1"/>
</dbReference>
<keyword evidence="2" id="KW-1185">Reference proteome</keyword>
<organism evidence="1 2">
    <name type="scientific">Lates japonicus</name>
    <name type="common">Japanese lates</name>
    <dbReference type="NCBI Taxonomy" id="270547"/>
    <lineage>
        <taxon>Eukaryota</taxon>
        <taxon>Metazoa</taxon>
        <taxon>Chordata</taxon>
        <taxon>Craniata</taxon>
        <taxon>Vertebrata</taxon>
        <taxon>Euteleostomi</taxon>
        <taxon>Actinopterygii</taxon>
        <taxon>Neopterygii</taxon>
        <taxon>Teleostei</taxon>
        <taxon>Neoteleostei</taxon>
        <taxon>Acanthomorphata</taxon>
        <taxon>Carangaria</taxon>
        <taxon>Carangaria incertae sedis</taxon>
        <taxon>Centropomidae</taxon>
        <taxon>Lates</taxon>
    </lineage>
</organism>
<comment type="caution">
    <text evidence="1">The sequence shown here is derived from an EMBL/GenBank/DDBJ whole genome shotgun (WGS) entry which is preliminary data.</text>
</comment>
<dbReference type="AlphaFoldDB" id="A0AAD3RLU3"/>
<proteinExistence type="predicted"/>
<evidence type="ECO:0000313" key="2">
    <source>
        <dbReference type="Proteomes" id="UP001279410"/>
    </source>
</evidence>
<sequence>MLLQDSVILNPENGFHAQKHRLNREEKRTVCVFLKVDFGGLHSEERVLMVSFHSGHIFIQTDKPIYKPGDYW</sequence>
<dbReference type="Proteomes" id="UP001279410">
    <property type="component" value="Unassembled WGS sequence"/>
</dbReference>
<gene>
    <name evidence="1" type="ORF">AKAME5_002448100</name>
</gene>
<dbReference type="EMBL" id="BRZM01001420">
    <property type="protein sequence ID" value="GLD73156.1"/>
    <property type="molecule type" value="Genomic_DNA"/>
</dbReference>
<accession>A0AAD3RLU3</accession>
<evidence type="ECO:0000313" key="1">
    <source>
        <dbReference type="EMBL" id="GLD73156.1"/>
    </source>
</evidence>